<evidence type="ECO:0000256" key="2">
    <source>
        <dbReference type="SAM" id="Phobius"/>
    </source>
</evidence>
<dbReference type="Gene3D" id="1.25.40.10">
    <property type="entry name" value="Tetratricopeptide repeat domain"/>
    <property type="match status" value="1"/>
</dbReference>
<keyword evidence="2" id="KW-0812">Transmembrane</keyword>
<dbReference type="Proteomes" id="UP000183986">
    <property type="component" value="Unassembled WGS sequence"/>
</dbReference>
<organism evidence="3 4">
    <name type="scientific">Marinobacter nauticus</name>
    <name type="common">Marinobacter hydrocarbonoclasticus</name>
    <name type="synonym">Marinobacter aquaeolei</name>
    <dbReference type="NCBI Taxonomy" id="2743"/>
    <lineage>
        <taxon>Bacteria</taxon>
        <taxon>Pseudomonadati</taxon>
        <taxon>Pseudomonadota</taxon>
        <taxon>Gammaproteobacteria</taxon>
        <taxon>Pseudomonadales</taxon>
        <taxon>Marinobacteraceae</taxon>
        <taxon>Marinobacter</taxon>
    </lineage>
</organism>
<evidence type="ECO:0000313" key="4">
    <source>
        <dbReference type="Proteomes" id="UP000183986"/>
    </source>
</evidence>
<dbReference type="AlphaFoldDB" id="A0A1M2UTD4"/>
<feature type="region of interest" description="Disordered" evidence="1">
    <location>
        <begin position="125"/>
        <end position="144"/>
    </location>
</feature>
<dbReference type="EMBL" id="MPKY01000003">
    <property type="protein sequence ID" value="OJS98552.1"/>
    <property type="molecule type" value="Genomic_DNA"/>
</dbReference>
<name>A0A1M2UTD4_MARNT</name>
<keyword evidence="2" id="KW-0472">Membrane</keyword>
<dbReference type="SUPFAM" id="SSF48452">
    <property type="entry name" value="TPR-like"/>
    <property type="match status" value="1"/>
</dbReference>
<dbReference type="OrthoDB" id="5406098at2"/>
<evidence type="ECO:0000313" key="3">
    <source>
        <dbReference type="EMBL" id="OJS98552.1"/>
    </source>
</evidence>
<evidence type="ECO:0000256" key="1">
    <source>
        <dbReference type="SAM" id="MobiDB-lite"/>
    </source>
</evidence>
<feature type="compositionally biased region" description="Basic and acidic residues" evidence="1">
    <location>
        <begin position="175"/>
        <end position="184"/>
    </location>
</feature>
<accession>A0A1M2UTD4</accession>
<reference evidence="3" key="1">
    <citation type="submission" date="2016-11" db="EMBL/GenBank/DDBJ databases">
        <title>Draft Genome Sequence of Marinobacter hydrocarbonoclasticus strain STW2, a polyaromatic aromatic hydrocarbon degrading and denitrifying bacterium from rhizosphere of Seagrass Enhalus acodoides.</title>
        <authorList>
            <person name="Ling J."/>
            <person name="Dong J."/>
        </authorList>
    </citation>
    <scope>NUCLEOTIDE SEQUENCE [LARGE SCALE GENOMIC DNA]</scope>
    <source>
        <strain evidence="3">STW2</strain>
    </source>
</reference>
<sequence length="368" mass="39342">MSLLNDALRAAEERQNPPRVAGTYTGQPVAPDSAVSRAPFAILLVLALALISGAGAWWLLSGSSEQQAVVADHAKVAPAPESQEITETVALPEVIVEPVPVEPASETEVSAPDSASIAKVVMVTEPTPERSEPANVEPAADQNEPEVIQVAQAQPPSPEREVNTANRAPEAPVKQQRETPEAVDLRTSRELAGLLASGRNREAERALSELTTRQTAPRSREIFAREMLVLDRPGRALEWLPDSVTNEHANLRLLKARAQLALGDLNLAIATLQARVPPVAEQVEYRITLATLLQQAGAADESAGHWSELIAHDDSQGTWWLGLAIALETGGRNRSALQAFTQAAAMPGLSASLADYARQRITVLQAES</sequence>
<feature type="region of interest" description="Disordered" evidence="1">
    <location>
        <begin position="151"/>
        <end position="184"/>
    </location>
</feature>
<keyword evidence="2" id="KW-1133">Transmembrane helix</keyword>
<protein>
    <recommendedName>
        <fullName evidence="5">MSHA biogenesis protein MshN</fullName>
    </recommendedName>
</protein>
<evidence type="ECO:0008006" key="5">
    <source>
        <dbReference type="Google" id="ProtNLM"/>
    </source>
</evidence>
<comment type="caution">
    <text evidence="3">The sequence shown here is derived from an EMBL/GenBank/DDBJ whole genome shotgun (WGS) entry which is preliminary data.</text>
</comment>
<dbReference type="RefSeq" id="WP_072678389.1">
    <property type="nucleotide sequence ID" value="NZ_MPKY01000003.1"/>
</dbReference>
<proteinExistence type="predicted"/>
<dbReference type="InterPro" id="IPR011990">
    <property type="entry name" value="TPR-like_helical_dom_sf"/>
</dbReference>
<keyword evidence="4" id="KW-1185">Reference proteome</keyword>
<gene>
    <name evidence="3" type="ORF">BEE62_16130</name>
</gene>
<feature type="transmembrane region" description="Helical" evidence="2">
    <location>
        <begin position="40"/>
        <end position="60"/>
    </location>
</feature>